<reference evidence="5" key="1">
    <citation type="submission" date="2020-04" db="EMBL/GenBank/DDBJ databases">
        <authorList>
            <person name="Zhang T."/>
        </authorList>
    </citation>
    <scope>NUCLEOTIDE SEQUENCE</scope>
    <source>
        <strain evidence="5">HKST-UBA12</strain>
    </source>
</reference>
<evidence type="ECO:0000313" key="6">
    <source>
        <dbReference type="Proteomes" id="UP000760819"/>
    </source>
</evidence>
<evidence type="ECO:0000256" key="3">
    <source>
        <dbReference type="SAM" id="Phobius"/>
    </source>
</evidence>
<dbReference type="Proteomes" id="UP000760819">
    <property type="component" value="Unassembled WGS sequence"/>
</dbReference>
<dbReference type="SUPFAM" id="SSF46785">
    <property type="entry name" value="Winged helix' DNA-binding domain"/>
    <property type="match status" value="1"/>
</dbReference>
<evidence type="ECO:0000313" key="5">
    <source>
        <dbReference type="EMBL" id="MCA9379263.1"/>
    </source>
</evidence>
<dbReference type="InterPro" id="IPR001034">
    <property type="entry name" value="DeoR_HTH"/>
</dbReference>
<evidence type="ECO:0000256" key="2">
    <source>
        <dbReference type="ARBA" id="ARBA00023163"/>
    </source>
</evidence>
<dbReference type="Pfam" id="PF08220">
    <property type="entry name" value="HTH_DeoR"/>
    <property type="match status" value="1"/>
</dbReference>
<proteinExistence type="predicted"/>
<keyword evidence="3" id="KW-0812">Transmembrane</keyword>
<dbReference type="EMBL" id="JAGQLI010000124">
    <property type="protein sequence ID" value="MCA9379263.1"/>
    <property type="molecule type" value="Genomic_DNA"/>
</dbReference>
<name>A0A955KZN2_9BACT</name>
<dbReference type="Gene3D" id="1.10.10.10">
    <property type="entry name" value="Winged helix-like DNA-binding domain superfamily/Winged helix DNA-binding domain"/>
    <property type="match status" value="1"/>
</dbReference>
<protein>
    <submittedName>
        <fullName evidence="5">DeoR family transcriptional regulator</fullName>
    </submittedName>
</protein>
<keyword evidence="3" id="KW-1133">Transmembrane helix</keyword>
<feature type="domain" description="HTH deoR-type" evidence="4">
    <location>
        <begin position="112"/>
        <end position="168"/>
    </location>
</feature>
<sequence>MRNTERNNPNFLQFLFGLLGMVLIVVTLWRKFQQVKAYIKQKWDIDITADLQELDKEKIKTEVEKHVKELVSTAVQKADQRIEPIVREVRQQAQEMQNAPRPTTNAFQLSDRQEQIYQFIKQSGEANMPAISALVTGVTNRTLRRDMTKLEKLGLVRQVGKTRGSVYKPRD</sequence>
<feature type="transmembrane region" description="Helical" evidence="3">
    <location>
        <begin position="12"/>
        <end position="32"/>
    </location>
</feature>
<dbReference type="GO" id="GO:0003700">
    <property type="term" value="F:DNA-binding transcription factor activity"/>
    <property type="evidence" value="ECO:0007669"/>
    <property type="project" value="InterPro"/>
</dbReference>
<dbReference type="AlphaFoldDB" id="A0A955KZN2"/>
<keyword evidence="2" id="KW-0804">Transcription</keyword>
<keyword evidence="1" id="KW-0805">Transcription regulation</keyword>
<keyword evidence="3" id="KW-0472">Membrane</keyword>
<gene>
    <name evidence="5" type="ORF">KC640_02440</name>
</gene>
<evidence type="ECO:0000259" key="4">
    <source>
        <dbReference type="SMART" id="SM00420"/>
    </source>
</evidence>
<organism evidence="5 6">
    <name type="scientific">Candidatus Dojkabacteria bacterium</name>
    <dbReference type="NCBI Taxonomy" id="2099670"/>
    <lineage>
        <taxon>Bacteria</taxon>
        <taxon>Candidatus Dojkabacteria</taxon>
    </lineage>
</organism>
<reference evidence="5" key="2">
    <citation type="journal article" date="2021" name="Microbiome">
        <title>Successional dynamics and alternative stable states in a saline activated sludge microbial community over 9 years.</title>
        <authorList>
            <person name="Wang Y."/>
            <person name="Ye J."/>
            <person name="Ju F."/>
            <person name="Liu L."/>
            <person name="Boyd J.A."/>
            <person name="Deng Y."/>
            <person name="Parks D.H."/>
            <person name="Jiang X."/>
            <person name="Yin X."/>
            <person name="Woodcroft B.J."/>
            <person name="Tyson G.W."/>
            <person name="Hugenholtz P."/>
            <person name="Polz M.F."/>
            <person name="Zhang T."/>
        </authorList>
    </citation>
    <scope>NUCLEOTIDE SEQUENCE</scope>
    <source>
        <strain evidence="5">HKST-UBA12</strain>
    </source>
</reference>
<comment type="caution">
    <text evidence="5">The sequence shown here is derived from an EMBL/GenBank/DDBJ whole genome shotgun (WGS) entry which is preliminary data.</text>
</comment>
<dbReference type="InterPro" id="IPR036390">
    <property type="entry name" value="WH_DNA-bd_sf"/>
</dbReference>
<evidence type="ECO:0000256" key="1">
    <source>
        <dbReference type="ARBA" id="ARBA00023015"/>
    </source>
</evidence>
<accession>A0A955KZN2</accession>
<dbReference type="InterPro" id="IPR036388">
    <property type="entry name" value="WH-like_DNA-bd_sf"/>
</dbReference>
<dbReference type="SMART" id="SM00420">
    <property type="entry name" value="HTH_DEOR"/>
    <property type="match status" value="1"/>
</dbReference>